<accession>A0A5N5SSR7</accession>
<dbReference type="AlphaFoldDB" id="A0A5N5SSR7"/>
<gene>
    <name evidence="1" type="ORF">Anas_10854</name>
</gene>
<reference evidence="1 2" key="1">
    <citation type="journal article" date="2019" name="PLoS Biol.">
        <title>Sex chromosomes control vertical transmission of feminizing Wolbachia symbionts in an isopod.</title>
        <authorList>
            <person name="Becking T."/>
            <person name="Chebbi M.A."/>
            <person name="Giraud I."/>
            <person name="Moumen B."/>
            <person name="Laverre T."/>
            <person name="Caubet Y."/>
            <person name="Peccoud J."/>
            <person name="Gilbert C."/>
            <person name="Cordaux R."/>
        </authorList>
    </citation>
    <scope>NUCLEOTIDE SEQUENCE [LARGE SCALE GENOMIC DNA]</scope>
    <source>
        <strain evidence="1">ANa2</strain>
        <tissue evidence="1">Whole body excluding digestive tract and cuticle</tissue>
    </source>
</reference>
<dbReference type="Gene3D" id="3.40.720.10">
    <property type="entry name" value="Alkaline Phosphatase, subunit A"/>
    <property type="match status" value="1"/>
</dbReference>
<organism evidence="1 2">
    <name type="scientific">Armadillidium nasatum</name>
    <dbReference type="NCBI Taxonomy" id="96803"/>
    <lineage>
        <taxon>Eukaryota</taxon>
        <taxon>Metazoa</taxon>
        <taxon>Ecdysozoa</taxon>
        <taxon>Arthropoda</taxon>
        <taxon>Crustacea</taxon>
        <taxon>Multicrustacea</taxon>
        <taxon>Malacostraca</taxon>
        <taxon>Eumalacostraca</taxon>
        <taxon>Peracarida</taxon>
        <taxon>Isopoda</taxon>
        <taxon>Oniscidea</taxon>
        <taxon>Crinocheta</taxon>
        <taxon>Armadillidiidae</taxon>
        <taxon>Armadillidium</taxon>
    </lineage>
</organism>
<sequence>MLRNVYIALVIMYWSDDYHHYAKALDYNVPNMEMEKDQDYWYSLAKDNLDYALNKKIIENIAKNVIIFVGDGYLSIN</sequence>
<evidence type="ECO:0008006" key="3">
    <source>
        <dbReference type="Google" id="ProtNLM"/>
    </source>
</evidence>
<proteinExistence type="predicted"/>
<keyword evidence="2" id="KW-1185">Reference proteome</keyword>
<dbReference type="OrthoDB" id="5818554at2759"/>
<name>A0A5N5SSR7_9CRUS</name>
<dbReference type="InterPro" id="IPR017850">
    <property type="entry name" value="Alkaline_phosphatase_core_sf"/>
</dbReference>
<protein>
    <recommendedName>
        <fullName evidence="3">Alkaline phosphatase</fullName>
    </recommendedName>
</protein>
<dbReference type="SUPFAM" id="SSF53649">
    <property type="entry name" value="Alkaline phosphatase-like"/>
    <property type="match status" value="1"/>
</dbReference>
<evidence type="ECO:0000313" key="1">
    <source>
        <dbReference type="EMBL" id="KAB7495690.1"/>
    </source>
</evidence>
<evidence type="ECO:0000313" key="2">
    <source>
        <dbReference type="Proteomes" id="UP000326759"/>
    </source>
</evidence>
<dbReference type="Proteomes" id="UP000326759">
    <property type="component" value="Unassembled WGS sequence"/>
</dbReference>
<dbReference type="EMBL" id="SEYY01022234">
    <property type="protein sequence ID" value="KAB7495690.1"/>
    <property type="molecule type" value="Genomic_DNA"/>
</dbReference>
<comment type="caution">
    <text evidence="1">The sequence shown here is derived from an EMBL/GenBank/DDBJ whole genome shotgun (WGS) entry which is preliminary data.</text>
</comment>